<comment type="subcellular location">
    <subcellularLocation>
        <location evidence="1 8">Nucleus</location>
    </subcellularLocation>
</comment>
<feature type="region of interest" description="Disordered" evidence="9">
    <location>
        <begin position="137"/>
        <end position="181"/>
    </location>
</feature>
<comment type="function">
    <text evidence="8">Component of the Mediator complex, a coactivator involved in the regulated transcription of nearly all RNA polymerase II-dependent genes. Mediator functions as a bridge to convey information from gene-specific regulatory proteins to the basal RNA polymerase II transcription machinery. Mediator is recruited to promoters by direct interactions with regulatory proteins and serves as a scaffold for the assembly of a functional preinitiation complex with RNA polymerase II and the general transcription factors.</text>
</comment>
<keyword evidence="5 8" id="KW-0804">Transcription</keyword>
<dbReference type="OrthoDB" id="1929813at2759"/>
<feature type="region of interest" description="Disordered" evidence="9">
    <location>
        <begin position="231"/>
        <end position="300"/>
    </location>
</feature>
<evidence type="ECO:0000313" key="11">
    <source>
        <dbReference type="Proteomes" id="UP000183809"/>
    </source>
</evidence>
<comment type="similarity">
    <text evidence="2 8">Belongs to the Mediator complex subunit 4 family.</text>
</comment>
<organism evidence="10 11">
    <name type="scientific">Diplodia corticola</name>
    <dbReference type="NCBI Taxonomy" id="236234"/>
    <lineage>
        <taxon>Eukaryota</taxon>
        <taxon>Fungi</taxon>
        <taxon>Dikarya</taxon>
        <taxon>Ascomycota</taxon>
        <taxon>Pezizomycotina</taxon>
        <taxon>Dothideomycetes</taxon>
        <taxon>Dothideomycetes incertae sedis</taxon>
        <taxon>Botryosphaeriales</taxon>
        <taxon>Botryosphaeriaceae</taxon>
        <taxon>Diplodia</taxon>
    </lineage>
</organism>
<keyword evidence="4 8" id="KW-0805">Transcription regulation</keyword>
<evidence type="ECO:0000256" key="2">
    <source>
        <dbReference type="ARBA" id="ARBA00009626"/>
    </source>
</evidence>
<feature type="compositionally biased region" description="Basic and acidic residues" evidence="9">
    <location>
        <begin position="262"/>
        <end position="278"/>
    </location>
</feature>
<accession>A0A1J9QVT8</accession>
<name>A0A1J9QVT8_9PEZI</name>
<evidence type="ECO:0000256" key="8">
    <source>
        <dbReference type="RuleBase" id="RU364141"/>
    </source>
</evidence>
<evidence type="ECO:0000313" key="10">
    <source>
        <dbReference type="EMBL" id="OJD32489.1"/>
    </source>
</evidence>
<dbReference type="GO" id="GO:0003712">
    <property type="term" value="F:transcription coregulator activity"/>
    <property type="evidence" value="ECO:0007669"/>
    <property type="project" value="InterPro"/>
</dbReference>
<dbReference type="EMBL" id="MNUE01000037">
    <property type="protein sequence ID" value="OJD32489.1"/>
    <property type="molecule type" value="Genomic_DNA"/>
</dbReference>
<dbReference type="InterPro" id="IPR019258">
    <property type="entry name" value="Mediator_Med4"/>
</dbReference>
<sequence>MDALLDQHFQRVETALNTLIDSIASYNPSQQAVVDLVAADDELSRGLEQRAPASESSPHCSADIIRPVAAHQANYQRVLALRQTADALDSQVKSTLSLLADTRRELIATPVTRPASNARDVSTAELLTYAKHIGKFTVPPNFRPPPRKEDAAASAQDKPDEDAAMANGAAAAPESQQADVAAVPEETRTMATLNAEQKAWLAGLGALPWFPWPTEDKIRQGALGQIQTMVEQGKDPTTVLSPEEQEKRAREAAAEEEEQRQEEERRRAEAEQRRRDLHASQNRPDGQGEQPAVFGGLDLY</sequence>
<protein>
    <recommendedName>
        <fullName evidence="3 8">Mediator of RNA polymerase II transcription subunit 4</fullName>
    </recommendedName>
    <alternativeName>
        <fullName evidence="7 8">Mediator complex subunit 4</fullName>
    </alternativeName>
</protein>
<evidence type="ECO:0000256" key="4">
    <source>
        <dbReference type="ARBA" id="ARBA00023015"/>
    </source>
</evidence>
<dbReference type="GO" id="GO:0016592">
    <property type="term" value="C:mediator complex"/>
    <property type="evidence" value="ECO:0007669"/>
    <property type="project" value="InterPro"/>
</dbReference>
<keyword evidence="11" id="KW-1185">Reference proteome</keyword>
<feature type="compositionally biased region" description="Basic and acidic residues" evidence="9">
    <location>
        <begin position="244"/>
        <end position="253"/>
    </location>
</feature>
<dbReference type="Proteomes" id="UP000183809">
    <property type="component" value="Unassembled WGS sequence"/>
</dbReference>
<evidence type="ECO:0000256" key="6">
    <source>
        <dbReference type="ARBA" id="ARBA00023242"/>
    </source>
</evidence>
<dbReference type="Pfam" id="PF10018">
    <property type="entry name" value="Med4"/>
    <property type="match status" value="1"/>
</dbReference>
<proteinExistence type="inferred from homology"/>
<evidence type="ECO:0000256" key="3">
    <source>
        <dbReference type="ARBA" id="ARBA00020629"/>
    </source>
</evidence>
<evidence type="ECO:0000256" key="5">
    <source>
        <dbReference type="ARBA" id="ARBA00023163"/>
    </source>
</evidence>
<evidence type="ECO:0000256" key="9">
    <source>
        <dbReference type="SAM" id="MobiDB-lite"/>
    </source>
</evidence>
<dbReference type="STRING" id="236234.A0A1J9QVT8"/>
<keyword evidence="8" id="KW-0010">Activator</keyword>
<gene>
    <name evidence="8" type="primary">MED4</name>
    <name evidence="10" type="ORF">BKCO1_370007</name>
</gene>
<dbReference type="GO" id="GO:0006357">
    <property type="term" value="P:regulation of transcription by RNA polymerase II"/>
    <property type="evidence" value="ECO:0007669"/>
    <property type="project" value="InterPro"/>
</dbReference>
<comment type="subunit">
    <text evidence="8">Component of the Mediator complex.</text>
</comment>
<evidence type="ECO:0000256" key="7">
    <source>
        <dbReference type="ARBA" id="ARBA00031257"/>
    </source>
</evidence>
<evidence type="ECO:0000256" key="1">
    <source>
        <dbReference type="ARBA" id="ARBA00004123"/>
    </source>
</evidence>
<reference evidence="10 11" key="1">
    <citation type="submission" date="2016-10" db="EMBL/GenBank/DDBJ databases">
        <title>Proteomics and genomics reveal pathogen-plant mechanisms compatible with a hemibiotrophic lifestyle of Diplodia corticola.</title>
        <authorList>
            <person name="Fernandes I."/>
            <person name="De Jonge R."/>
            <person name="Van De Peer Y."/>
            <person name="Devreese B."/>
            <person name="Alves A."/>
            <person name="Esteves A.C."/>
        </authorList>
    </citation>
    <scope>NUCLEOTIDE SEQUENCE [LARGE SCALE GENOMIC DNA]</scope>
    <source>
        <strain evidence="10 11">CBS 112549</strain>
    </source>
</reference>
<keyword evidence="6 8" id="KW-0539">Nucleus</keyword>
<comment type="caution">
    <text evidence="10">The sequence shown here is derived from an EMBL/GenBank/DDBJ whole genome shotgun (WGS) entry which is preliminary data.</text>
</comment>
<dbReference type="AlphaFoldDB" id="A0A1J9QVT8"/>